<keyword evidence="7" id="KW-0813">Transport</keyword>
<organism evidence="9 10">
    <name type="scientific">Phtheirospermum japonicum</name>
    <dbReference type="NCBI Taxonomy" id="374723"/>
    <lineage>
        <taxon>Eukaryota</taxon>
        <taxon>Viridiplantae</taxon>
        <taxon>Streptophyta</taxon>
        <taxon>Embryophyta</taxon>
        <taxon>Tracheophyta</taxon>
        <taxon>Spermatophyta</taxon>
        <taxon>Magnoliopsida</taxon>
        <taxon>eudicotyledons</taxon>
        <taxon>Gunneridae</taxon>
        <taxon>Pentapetalae</taxon>
        <taxon>asterids</taxon>
        <taxon>lamiids</taxon>
        <taxon>Lamiales</taxon>
        <taxon>Orobanchaceae</taxon>
        <taxon>Orobanchaceae incertae sedis</taxon>
        <taxon>Phtheirospermum</taxon>
    </lineage>
</organism>
<dbReference type="SUPFAM" id="SSF103473">
    <property type="entry name" value="MFS general substrate transporter"/>
    <property type="match status" value="1"/>
</dbReference>
<dbReference type="EMBL" id="BMAC01000966">
    <property type="protein sequence ID" value="GFQ04675.1"/>
    <property type="molecule type" value="Genomic_DNA"/>
</dbReference>
<dbReference type="PROSITE" id="PS01023">
    <property type="entry name" value="PTR2_2"/>
    <property type="match status" value="1"/>
</dbReference>
<feature type="transmembrane region" description="Helical" evidence="8">
    <location>
        <begin position="422"/>
        <end position="445"/>
    </location>
</feature>
<dbReference type="GO" id="GO:0022857">
    <property type="term" value="F:transmembrane transporter activity"/>
    <property type="evidence" value="ECO:0007669"/>
    <property type="project" value="InterPro"/>
</dbReference>
<keyword evidence="3 7" id="KW-0812">Transmembrane</keyword>
<accession>A0A830D826</accession>
<dbReference type="Proteomes" id="UP000653305">
    <property type="component" value="Unassembled WGS sequence"/>
</dbReference>
<feature type="transmembrane region" description="Helical" evidence="8">
    <location>
        <begin position="382"/>
        <end position="402"/>
    </location>
</feature>
<gene>
    <name evidence="9" type="ORF">PHJA_002611500</name>
</gene>
<evidence type="ECO:0000256" key="2">
    <source>
        <dbReference type="ARBA" id="ARBA00005982"/>
    </source>
</evidence>
<comment type="similarity">
    <text evidence="2 7">Belongs to the major facilitator superfamily. Proton-dependent oligopeptide transporter (POT/PTR) (TC 2.A.17) family.</text>
</comment>
<dbReference type="Pfam" id="PF00854">
    <property type="entry name" value="PTR2"/>
    <property type="match status" value="1"/>
</dbReference>
<keyword evidence="4 8" id="KW-1133">Transmembrane helix</keyword>
<evidence type="ECO:0000256" key="1">
    <source>
        <dbReference type="ARBA" id="ARBA00004141"/>
    </source>
</evidence>
<feature type="transmembrane region" description="Helical" evidence="8">
    <location>
        <begin position="108"/>
        <end position="127"/>
    </location>
</feature>
<feature type="transmembrane region" description="Helical" evidence="8">
    <location>
        <begin position="299"/>
        <end position="319"/>
    </location>
</feature>
<comment type="subcellular location">
    <subcellularLocation>
        <location evidence="1 7">Membrane</location>
        <topology evidence="1 7">Multi-pass membrane protein</topology>
    </subcellularLocation>
</comment>
<dbReference type="GO" id="GO:0016020">
    <property type="term" value="C:membrane"/>
    <property type="evidence" value="ECO:0007669"/>
    <property type="project" value="UniProtKB-SubCell"/>
</dbReference>
<dbReference type="InterPro" id="IPR018456">
    <property type="entry name" value="PTR2_symporter_CS"/>
</dbReference>
<comment type="caution">
    <text evidence="9">The sequence shown here is derived from an EMBL/GenBank/DDBJ whole genome shotgun (WGS) entry which is preliminary data.</text>
</comment>
<keyword evidence="10" id="KW-1185">Reference proteome</keyword>
<dbReference type="InterPro" id="IPR000109">
    <property type="entry name" value="POT_fam"/>
</dbReference>
<evidence type="ECO:0000256" key="3">
    <source>
        <dbReference type="ARBA" id="ARBA00022692"/>
    </source>
</evidence>
<evidence type="ECO:0000313" key="9">
    <source>
        <dbReference type="EMBL" id="GFQ04675.1"/>
    </source>
</evidence>
<feature type="transmembrane region" description="Helical" evidence="8">
    <location>
        <begin position="343"/>
        <end position="370"/>
    </location>
</feature>
<dbReference type="GO" id="GO:0006857">
    <property type="term" value="P:oligopeptide transport"/>
    <property type="evidence" value="ECO:0007669"/>
    <property type="project" value="InterPro"/>
</dbReference>
<protein>
    <submittedName>
        <fullName evidence="9">Protein nrt1/ ptr family 4.5</fullName>
    </submittedName>
</protein>
<dbReference type="AlphaFoldDB" id="A0A830D826"/>
<feature type="transmembrane region" description="Helical" evidence="8">
    <location>
        <begin position="258"/>
        <end position="278"/>
    </location>
</feature>
<feature type="transmembrane region" description="Helical" evidence="8">
    <location>
        <begin position="81"/>
        <end position="102"/>
    </location>
</feature>
<evidence type="ECO:0000313" key="10">
    <source>
        <dbReference type="Proteomes" id="UP000653305"/>
    </source>
</evidence>
<reference evidence="9" key="1">
    <citation type="submission" date="2020-07" db="EMBL/GenBank/DDBJ databases">
        <title>Ethylene signaling mediates host invasion by parasitic plants.</title>
        <authorList>
            <person name="Yoshida S."/>
        </authorList>
    </citation>
    <scope>NUCLEOTIDE SEQUENCE</scope>
    <source>
        <strain evidence="9">Okayama</strain>
    </source>
</reference>
<dbReference type="InterPro" id="IPR036259">
    <property type="entry name" value="MFS_trans_sf"/>
</dbReference>
<dbReference type="PANTHER" id="PTHR11654">
    <property type="entry name" value="OLIGOPEPTIDE TRANSPORTER-RELATED"/>
    <property type="match status" value="1"/>
</dbReference>
<name>A0A830D826_9LAMI</name>
<comment type="similarity">
    <text evidence="6">Belongs to the major facilitator superfamily. Phosphate:H(+) symporter (TC 2.A.1.9) family.</text>
</comment>
<evidence type="ECO:0000256" key="4">
    <source>
        <dbReference type="ARBA" id="ARBA00022989"/>
    </source>
</evidence>
<evidence type="ECO:0000256" key="6">
    <source>
        <dbReference type="ARBA" id="ARBA00044504"/>
    </source>
</evidence>
<evidence type="ECO:0000256" key="8">
    <source>
        <dbReference type="SAM" id="Phobius"/>
    </source>
</evidence>
<proteinExistence type="inferred from homology"/>
<evidence type="ECO:0000256" key="7">
    <source>
        <dbReference type="RuleBase" id="RU003755"/>
    </source>
</evidence>
<dbReference type="Gene3D" id="1.20.1250.20">
    <property type="entry name" value="MFS general substrate transporter like domains"/>
    <property type="match status" value="1"/>
</dbReference>
<dbReference type="OrthoDB" id="8904098at2759"/>
<evidence type="ECO:0000256" key="5">
    <source>
        <dbReference type="ARBA" id="ARBA00023136"/>
    </source>
</evidence>
<sequence length="471" mass="52469">MFFCSTSTLKQLRPSLPRRTPSQMSRCERASTNQEAMLFTSLYLVALGNGAIKAALPSLGADQFDERDPKEAASLPSYFNWYYFFINIGAIVGLTFIVWINTNTGWDWAFGVCSMAIVIGLVALTVGRSGFRHNVPKGSPLTRILQVFVAAIRNRNLTLPDRTEELHEVHDKEAEHIEILQRNHAAIVTHSQDTTTSPTTHGSWNTCTVTQVEETKILVRMIPIILSTVFLNTCLAQLQTFTIQQSTTTNRKIGTFEIPASSIGVIPLLFLFILIPLYDRVFVPLVREFTKKPTGITQLQRIGVGLVFSAISMAVSGMIETRRKNVAREHGLVDSVGPLPMSVFWLAIQDLIFAVAHIFALVGLLDFFYAESSAGMKSLGTAISWCSFAFGYFGSTVVVEVVNKLSGGWLANNNLNRDRLEYFYWLLAGLSVVNFGVYLLSASWYKYKKVQVKLVGNGRIGCVEETEMEMM</sequence>
<keyword evidence="5 8" id="KW-0472">Membrane</keyword>